<dbReference type="InterPro" id="IPR007607">
    <property type="entry name" value="BacA/B"/>
</dbReference>
<dbReference type="AlphaFoldDB" id="A0AAU7VLU6"/>
<comment type="similarity">
    <text evidence="1">Belongs to the bactofilin family.</text>
</comment>
<protein>
    <submittedName>
        <fullName evidence="3">Polymer-forming cytoskeletal protein</fullName>
    </submittedName>
</protein>
<dbReference type="PANTHER" id="PTHR35024">
    <property type="entry name" value="HYPOTHETICAL CYTOSOLIC PROTEIN"/>
    <property type="match status" value="1"/>
</dbReference>
<proteinExistence type="inferred from homology"/>
<evidence type="ECO:0000313" key="3">
    <source>
        <dbReference type="EMBL" id="XBX74912.1"/>
    </source>
</evidence>
<reference evidence="3" key="2">
    <citation type="submission" date="2024-06" db="EMBL/GenBank/DDBJ databases">
        <authorList>
            <person name="Petrova K.O."/>
            <person name="Toshchakov S.V."/>
            <person name="Boltjanskaja Y.V."/>
            <person name="Kevbrin V."/>
        </authorList>
    </citation>
    <scope>NUCLEOTIDE SEQUENCE</scope>
    <source>
        <strain evidence="3">Z-910T</strain>
    </source>
</reference>
<dbReference type="Pfam" id="PF04519">
    <property type="entry name" value="Bactofilin"/>
    <property type="match status" value="1"/>
</dbReference>
<gene>
    <name evidence="3" type="ORF">PRVXT_002977</name>
</gene>
<name>A0AAU7VLU6_9FIRM</name>
<evidence type="ECO:0000256" key="1">
    <source>
        <dbReference type="ARBA" id="ARBA00044755"/>
    </source>
</evidence>
<feature type="compositionally biased region" description="Basic and acidic residues" evidence="2">
    <location>
        <begin position="117"/>
        <end position="134"/>
    </location>
</feature>
<accession>A0AAU7VLU6</accession>
<reference evidence="3" key="1">
    <citation type="journal article" date="2013" name="Extremophiles">
        <title>Proteinivorax tanatarense gen. nov., sp. nov., an anaerobic, haloalkaliphilic, proteolytic bacterium isolated from a decaying algal bloom, and proposal of Proteinivoraceae fam. nov.</title>
        <authorList>
            <person name="Kevbrin V."/>
            <person name="Boltyanskaya Y."/>
            <person name="Zhilina T."/>
            <person name="Kolganova T."/>
            <person name="Lavrentjeva E."/>
            <person name="Kuznetsov B."/>
        </authorList>
    </citation>
    <scope>NUCLEOTIDE SEQUENCE</scope>
    <source>
        <strain evidence="3">Z-910T</strain>
    </source>
</reference>
<evidence type="ECO:0000256" key="2">
    <source>
        <dbReference type="SAM" id="MobiDB-lite"/>
    </source>
</evidence>
<dbReference type="RefSeq" id="WP_350343661.1">
    <property type="nucleotide sequence ID" value="NZ_CP158367.1"/>
</dbReference>
<sequence>MFKKKEEFDPTKIDTIVGKDSEFDGDLKAKGILRIDGSVKGEILSTGNVLIGETGEVEANVKAKNLTVSGTIIGNVEIEGLLELLPTAKLIGDIKVSSLEVGDGAVFNGNCEMNESNSKRDKDESIKAKEKTQS</sequence>
<dbReference type="PANTHER" id="PTHR35024:SF4">
    <property type="entry name" value="POLYMER-FORMING CYTOSKELETAL PROTEIN"/>
    <property type="match status" value="1"/>
</dbReference>
<dbReference type="EMBL" id="CP158367">
    <property type="protein sequence ID" value="XBX74912.1"/>
    <property type="molecule type" value="Genomic_DNA"/>
</dbReference>
<feature type="region of interest" description="Disordered" evidence="2">
    <location>
        <begin position="110"/>
        <end position="134"/>
    </location>
</feature>
<organism evidence="3">
    <name type="scientific">Proteinivorax tanatarense</name>
    <dbReference type="NCBI Taxonomy" id="1260629"/>
    <lineage>
        <taxon>Bacteria</taxon>
        <taxon>Bacillati</taxon>
        <taxon>Bacillota</taxon>
        <taxon>Clostridia</taxon>
        <taxon>Eubacteriales</taxon>
        <taxon>Proteinivoracaceae</taxon>
        <taxon>Proteinivorax</taxon>
    </lineage>
</organism>